<proteinExistence type="inferred from homology"/>
<feature type="domain" description="Fe/B12 periplasmic-binding" evidence="2">
    <location>
        <begin position="56"/>
        <end position="318"/>
    </location>
</feature>
<dbReference type="InterPro" id="IPR050902">
    <property type="entry name" value="ABC_Transporter_SBP"/>
</dbReference>
<dbReference type="PROSITE" id="PS50983">
    <property type="entry name" value="FE_B12_PBP"/>
    <property type="match status" value="1"/>
</dbReference>
<dbReference type="STRING" id="1110546.GCA_001078375_00171"/>
<dbReference type="PANTHER" id="PTHR30535:SF34">
    <property type="entry name" value="MOLYBDATE-BINDING PROTEIN MOLA"/>
    <property type="match status" value="1"/>
</dbReference>
<evidence type="ECO:0000256" key="1">
    <source>
        <dbReference type="ARBA" id="ARBA00008814"/>
    </source>
</evidence>
<accession>A0A2S7ZRF6</accession>
<dbReference type="Pfam" id="PF01497">
    <property type="entry name" value="Peripla_BP_2"/>
    <property type="match status" value="1"/>
</dbReference>
<dbReference type="RefSeq" id="WP_105092442.1">
    <property type="nucleotide sequence ID" value="NZ_PPDF01000005.1"/>
</dbReference>
<gene>
    <name evidence="3" type="ORF">VTHSUH11_01905</name>
</gene>
<evidence type="ECO:0000259" key="2">
    <source>
        <dbReference type="PROSITE" id="PS50983"/>
    </source>
</evidence>
<sequence length="320" mass="35803">MNKNIRFLICLMVLFCVCITGCGPLVSYNESSHTPHTRYVDSYDGVRVAVPENPKRILSLSSAFDTILLGLVEPDRLVGINKLSTYEDYSLEAKRAKQVKPVMSSYPLEKIIALKPDLVIAPDYTSADVISGLRHMGIATVVVSSDSTVEGVIKNVKDVAYIVGEEEKGQFYDQKIHRELDEMKRLGASIPLEQRKTVLFVSSMDGYTGTGSLFDDMCKYMSIYNAPNKIGLPPRIPFGEERVLAMNPDFIFIPSYKGMDKGLADRYLANPAFQNLPAIKEHRVKPLPAAYLYTMNQHIGEAMLAIMHTVYPQLERSSHE</sequence>
<dbReference type="EMBL" id="PPDF01000005">
    <property type="protein sequence ID" value="PQL25727.1"/>
    <property type="molecule type" value="Genomic_DNA"/>
</dbReference>
<dbReference type="Proteomes" id="UP000238877">
    <property type="component" value="Unassembled WGS sequence"/>
</dbReference>
<organism evidence="3 4">
    <name type="scientific">Veillonella tobetsuensis</name>
    <dbReference type="NCBI Taxonomy" id="1110546"/>
    <lineage>
        <taxon>Bacteria</taxon>
        <taxon>Bacillati</taxon>
        <taxon>Bacillota</taxon>
        <taxon>Negativicutes</taxon>
        <taxon>Veillonellales</taxon>
        <taxon>Veillonellaceae</taxon>
        <taxon>Veillonella</taxon>
    </lineage>
</organism>
<dbReference type="InterPro" id="IPR002491">
    <property type="entry name" value="ABC_transptr_periplasmic_BD"/>
</dbReference>
<name>A0A2S7ZRF6_9FIRM</name>
<dbReference type="AlphaFoldDB" id="A0A2S7ZRF6"/>
<evidence type="ECO:0000313" key="4">
    <source>
        <dbReference type="Proteomes" id="UP000238877"/>
    </source>
</evidence>
<evidence type="ECO:0000313" key="3">
    <source>
        <dbReference type="EMBL" id="PQL25727.1"/>
    </source>
</evidence>
<dbReference type="Gene3D" id="3.40.50.1980">
    <property type="entry name" value="Nitrogenase molybdenum iron protein domain"/>
    <property type="match status" value="2"/>
</dbReference>
<dbReference type="SUPFAM" id="SSF53807">
    <property type="entry name" value="Helical backbone' metal receptor"/>
    <property type="match status" value="1"/>
</dbReference>
<comment type="caution">
    <text evidence="3">The sequence shown here is derived from an EMBL/GenBank/DDBJ whole genome shotgun (WGS) entry which is preliminary data.</text>
</comment>
<dbReference type="PANTHER" id="PTHR30535">
    <property type="entry name" value="VITAMIN B12-BINDING PROTEIN"/>
    <property type="match status" value="1"/>
</dbReference>
<reference evidence="3 4" key="1">
    <citation type="submission" date="2018-01" db="EMBL/GenBank/DDBJ databases">
        <title>Draft genome sequences of clinical isolates and type strains of oral Veillonella including Veillonella infantum sp., nov.</title>
        <authorList>
            <person name="Mashima I."/>
            <person name="Liao Y.-C."/>
            <person name="Sabharwal A."/>
            <person name="Haase E.M."/>
            <person name="Nakazawa F."/>
            <person name="Scannapieco F.A."/>
        </authorList>
    </citation>
    <scope>NUCLEOTIDE SEQUENCE [LARGE SCALE GENOMIC DNA]</scope>
    <source>
        <strain evidence="3 4">Y6</strain>
    </source>
</reference>
<protein>
    <submittedName>
        <fullName evidence="3">ABC transporter substrate-binding protein</fullName>
    </submittedName>
</protein>
<comment type="similarity">
    <text evidence="1">Belongs to the bacterial solute-binding protein 8 family.</text>
</comment>